<feature type="domain" description="DUF6250" evidence="1">
    <location>
        <begin position="52"/>
        <end position="215"/>
    </location>
</feature>
<protein>
    <submittedName>
        <fullName evidence="2">DUF6250 domain-containing protein</fullName>
    </submittedName>
</protein>
<gene>
    <name evidence="2" type="ORF">PQO03_08420</name>
</gene>
<dbReference type="Proteomes" id="UP001214250">
    <property type="component" value="Chromosome 1"/>
</dbReference>
<evidence type="ECO:0000313" key="2">
    <source>
        <dbReference type="EMBL" id="WDE95738.1"/>
    </source>
</evidence>
<name>A0ABY7VR91_9BACT</name>
<evidence type="ECO:0000313" key="3">
    <source>
        <dbReference type="Proteomes" id="UP001214250"/>
    </source>
</evidence>
<keyword evidence="3" id="KW-1185">Reference proteome</keyword>
<dbReference type="InterPro" id="IPR046217">
    <property type="entry name" value="DUF6250"/>
</dbReference>
<proteinExistence type="predicted"/>
<evidence type="ECO:0000259" key="1">
    <source>
        <dbReference type="Pfam" id="PF19763"/>
    </source>
</evidence>
<dbReference type="Pfam" id="PF19763">
    <property type="entry name" value="DUF6250"/>
    <property type="match status" value="1"/>
</dbReference>
<accession>A0ABY7VR91</accession>
<organism evidence="2 3">
    <name type="scientific">Lentisphaera profundi</name>
    <dbReference type="NCBI Taxonomy" id="1658616"/>
    <lineage>
        <taxon>Bacteria</taxon>
        <taxon>Pseudomonadati</taxon>
        <taxon>Lentisphaerota</taxon>
        <taxon>Lentisphaeria</taxon>
        <taxon>Lentisphaerales</taxon>
        <taxon>Lentisphaeraceae</taxon>
        <taxon>Lentisphaera</taxon>
    </lineage>
</organism>
<sequence length="222" mass="26098">MKYSLLLVCLFNFALSADDLIYEEQFKDLSAWHIEQMPRGKVTIKQGKFDIIDASGMTMFFKKKLTGDIRIEYKVRMIKVGGDRDRVSDCNVFWKISDPRSPQDIFKFSNERTGAFPDYHKFKTYYVGFGGHNNTKTRFRRYNGQVNRPLLAEHDLKKPLIIPNKLYDISIVCRGNRTVYSIDNQVIYDYTDPKAHEEGWFAFRTVNNHMSIESFKIFSLKE</sequence>
<dbReference type="RefSeq" id="WP_274149477.1">
    <property type="nucleotide sequence ID" value="NZ_CP117811.1"/>
</dbReference>
<reference evidence="2 3" key="1">
    <citation type="submission" date="2023-02" db="EMBL/GenBank/DDBJ databases">
        <title>Genome sequence of Lentisphaera profundi SAORIC-696.</title>
        <authorList>
            <person name="Kim e."/>
            <person name="Cho J.-C."/>
            <person name="Choi A."/>
            <person name="Kang I."/>
        </authorList>
    </citation>
    <scope>NUCLEOTIDE SEQUENCE [LARGE SCALE GENOMIC DNA]</scope>
    <source>
        <strain evidence="2 3">SAORIC-696</strain>
    </source>
</reference>
<dbReference type="EMBL" id="CP117811">
    <property type="protein sequence ID" value="WDE95738.1"/>
    <property type="molecule type" value="Genomic_DNA"/>
</dbReference>
<dbReference type="Gene3D" id="2.60.120.200">
    <property type="match status" value="1"/>
</dbReference>